<protein>
    <recommendedName>
        <fullName evidence="4">Copper transporter</fullName>
    </recommendedName>
</protein>
<evidence type="ECO:0008006" key="4">
    <source>
        <dbReference type="Google" id="ProtNLM"/>
    </source>
</evidence>
<gene>
    <name evidence="2" type="ORF">DM01DRAFT_1186715</name>
</gene>
<accession>A0A1X2GQW4</accession>
<organism evidence="2 3">
    <name type="scientific">Hesseltinella vesiculosa</name>
    <dbReference type="NCBI Taxonomy" id="101127"/>
    <lineage>
        <taxon>Eukaryota</taxon>
        <taxon>Fungi</taxon>
        <taxon>Fungi incertae sedis</taxon>
        <taxon>Mucoromycota</taxon>
        <taxon>Mucoromycotina</taxon>
        <taxon>Mucoromycetes</taxon>
        <taxon>Mucorales</taxon>
        <taxon>Cunninghamellaceae</taxon>
        <taxon>Hesseltinella</taxon>
    </lineage>
</organism>
<dbReference type="Proteomes" id="UP000242146">
    <property type="component" value="Unassembled WGS sequence"/>
</dbReference>
<sequence>MFSVYCSRCCDVLSWCHDVFGVVLSVCCSRCKAYSHTAFGCQHVLAGLQYHLLLVMGGWWAFLANSILAVIFLVQCWVGTRILQNTEGGTPISWLRLKKCGHRRSLSYDSHSLSTDSHLCKMLCLLVLC</sequence>
<comment type="caution">
    <text evidence="2">The sequence shown here is derived from an EMBL/GenBank/DDBJ whole genome shotgun (WGS) entry which is preliminary data.</text>
</comment>
<proteinExistence type="predicted"/>
<evidence type="ECO:0000313" key="2">
    <source>
        <dbReference type="EMBL" id="ORX59470.1"/>
    </source>
</evidence>
<evidence type="ECO:0000313" key="3">
    <source>
        <dbReference type="Proteomes" id="UP000242146"/>
    </source>
</evidence>
<keyword evidence="3" id="KW-1185">Reference proteome</keyword>
<keyword evidence="1" id="KW-0472">Membrane</keyword>
<keyword evidence="1" id="KW-1133">Transmembrane helix</keyword>
<reference evidence="2 3" key="1">
    <citation type="submission" date="2016-07" db="EMBL/GenBank/DDBJ databases">
        <title>Pervasive Adenine N6-methylation of Active Genes in Fungi.</title>
        <authorList>
            <consortium name="DOE Joint Genome Institute"/>
            <person name="Mondo S.J."/>
            <person name="Dannebaum R.O."/>
            <person name="Kuo R.C."/>
            <person name="Labutti K."/>
            <person name="Haridas S."/>
            <person name="Kuo A."/>
            <person name="Salamov A."/>
            <person name="Ahrendt S.R."/>
            <person name="Lipzen A."/>
            <person name="Sullivan W."/>
            <person name="Andreopoulos W.B."/>
            <person name="Clum A."/>
            <person name="Lindquist E."/>
            <person name="Daum C."/>
            <person name="Ramamoorthy G.K."/>
            <person name="Gryganskyi A."/>
            <person name="Culley D."/>
            <person name="Magnuson J.K."/>
            <person name="James T.Y."/>
            <person name="O'Malley M.A."/>
            <person name="Stajich J.E."/>
            <person name="Spatafora J.W."/>
            <person name="Visel A."/>
            <person name="Grigoriev I.V."/>
        </authorList>
    </citation>
    <scope>NUCLEOTIDE SEQUENCE [LARGE SCALE GENOMIC DNA]</scope>
    <source>
        <strain evidence="2 3">NRRL 3301</strain>
    </source>
</reference>
<evidence type="ECO:0000256" key="1">
    <source>
        <dbReference type="SAM" id="Phobius"/>
    </source>
</evidence>
<keyword evidence="1" id="KW-0812">Transmembrane</keyword>
<name>A0A1X2GQW4_9FUNG</name>
<feature type="transmembrane region" description="Helical" evidence="1">
    <location>
        <begin position="52"/>
        <end position="74"/>
    </location>
</feature>
<dbReference type="EMBL" id="MCGT01000005">
    <property type="protein sequence ID" value="ORX59470.1"/>
    <property type="molecule type" value="Genomic_DNA"/>
</dbReference>
<dbReference type="AlphaFoldDB" id="A0A1X2GQW4"/>